<dbReference type="GO" id="GO:0032259">
    <property type="term" value="P:methylation"/>
    <property type="evidence" value="ECO:0007669"/>
    <property type="project" value="UniProtKB-KW"/>
</dbReference>
<proteinExistence type="predicted"/>
<keyword evidence="1" id="KW-0808">Transferase</keyword>
<dbReference type="GO" id="GO:0008168">
    <property type="term" value="F:methyltransferase activity"/>
    <property type="evidence" value="ECO:0007669"/>
    <property type="project" value="UniProtKB-KW"/>
</dbReference>
<dbReference type="InterPro" id="IPR029063">
    <property type="entry name" value="SAM-dependent_MTases_sf"/>
</dbReference>
<evidence type="ECO:0000313" key="1">
    <source>
        <dbReference type="EMBL" id="MEN2990290.1"/>
    </source>
</evidence>
<dbReference type="RefSeq" id="WP_345931757.1">
    <property type="nucleotide sequence ID" value="NZ_JBBKTV010000002.1"/>
</dbReference>
<comment type="caution">
    <text evidence="1">The sequence shown here is derived from an EMBL/GenBank/DDBJ whole genome shotgun (WGS) entry which is preliminary data.</text>
</comment>
<dbReference type="Pfam" id="PF13489">
    <property type="entry name" value="Methyltransf_23"/>
    <property type="match status" value="1"/>
</dbReference>
<accession>A0ABU9YNZ0</accession>
<dbReference type="Gene3D" id="3.40.50.150">
    <property type="entry name" value="Vaccinia Virus protein VP39"/>
    <property type="match status" value="1"/>
</dbReference>
<dbReference type="Proteomes" id="UP001413721">
    <property type="component" value="Unassembled WGS sequence"/>
</dbReference>
<dbReference type="EMBL" id="JBBKTW010000007">
    <property type="protein sequence ID" value="MEN2990290.1"/>
    <property type="molecule type" value="Genomic_DNA"/>
</dbReference>
<keyword evidence="1" id="KW-0489">Methyltransferase</keyword>
<name>A0ABU9YNZ0_9PROT</name>
<dbReference type="SUPFAM" id="SSF53335">
    <property type="entry name" value="S-adenosyl-L-methionine-dependent methyltransferases"/>
    <property type="match status" value="1"/>
</dbReference>
<organism evidence="1 2">
    <name type="scientific">Tistrella arctica</name>
    <dbReference type="NCBI Taxonomy" id="3133430"/>
    <lineage>
        <taxon>Bacteria</taxon>
        <taxon>Pseudomonadati</taxon>
        <taxon>Pseudomonadota</taxon>
        <taxon>Alphaproteobacteria</taxon>
        <taxon>Geminicoccales</taxon>
        <taxon>Geminicoccaceae</taxon>
        <taxon>Tistrella</taxon>
    </lineage>
</organism>
<dbReference type="EC" id="2.1.-.-" evidence="1"/>
<sequence>MSETEALSGRLDDIGQSFDNETGLIRTRQPATLPADPDRIAYFRQYLADYFNDAFVPGMGAEAILAALSDHGGTAAGRPCRWLDLGAGTSTLFWSLALDAVHEIWAADVIPEALIVLDGFARASHVPPCYGDVMTMLGRPPDHLARMRRRMAGYLVFNALTTWPSALAGERFDLITAFGTIGIMPDAASHAACIAEIARHLAPGGRIVGTDWIRSPAFIARDGHDNRYLDRPALESAAATAGLTLRHGMKLPIQGDPLYDHILIWAFAAA</sequence>
<gene>
    <name evidence="1" type="ORF">WG926_18405</name>
</gene>
<protein>
    <submittedName>
        <fullName evidence="1">Class I SAM-dependent methyltransferase</fullName>
        <ecNumber evidence="1">2.1.-.-</ecNumber>
    </submittedName>
</protein>
<keyword evidence="2" id="KW-1185">Reference proteome</keyword>
<reference evidence="1 2" key="1">
    <citation type="submission" date="2024-03" db="EMBL/GenBank/DDBJ databases">
        <title>High-quality draft genome sequencing of Tistrella sp. BH-R2-4.</title>
        <authorList>
            <person name="Dong C."/>
        </authorList>
    </citation>
    <scope>NUCLEOTIDE SEQUENCE [LARGE SCALE GENOMIC DNA]</scope>
    <source>
        <strain evidence="1 2">BH-R2-4</strain>
    </source>
</reference>
<evidence type="ECO:0000313" key="2">
    <source>
        <dbReference type="Proteomes" id="UP001413721"/>
    </source>
</evidence>